<organism evidence="2">
    <name type="scientific">Trypanosoma congolense (strain IL3000)</name>
    <dbReference type="NCBI Taxonomy" id="1068625"/>
    <lineage>
        <taxon>Eukaryota</taxon>
        <taxon>Discoba</taxon>
        <taxon>Euglenozoa</taxon>
        <taxon>Kinetoplastea</taxon>
        <taxon>Metakinetoplastina</taxon>
        <taxon>Trypanosomatida</taxon>
        <taxon>Trypanosomatidae</taxon>
        <taxon>Trypanosoma</taxon>
        <taxon>Nannomonas</taxon>
    </lineage>
</organism>
<dbReference type="InterPro" id="IPR006553">
    <property type="entry name" value="Leu-rich_rpt_Cys-con_subtyp"/>
</dbReference>
<sequence>MEELREFNELIAKVTRSGTANVIWSGKQMGDSQLETLITAMELSPVPIEVLNISNNEITSAGAAMLYSFLKKTPGVKEIHIGGNMIDDAGAKKFISLFAQSNHPSAFDINDNKCSPTIVKNLALLAKGDQFTEKIREALLAGQAEILDVSGLDFNKLDPRLFTFFIKDTGSLKSLILSGCSTGDAGAAAIGDLLKGSTVNHVDLSDNDISDSGVSQFIDYANLLHCSAITSVSFSKNIRISNYGMQRISNMLFNVNDTITTFDVSDTSVTSSVRELIAHECELNKEPSCLKRAVVSIRTDDPSCNIVNLQWEGLSKKAARFIAPTLKHNTMMIELNLGNTSAGDRGVELLTTALQQNRTLRILGLANNGITSNGAKTLFTGLLQQGFLEELNLANNRIDDEAATTILNTLQLNPTIKVLNMINNFLSRDCMDQIEGLVFLNQAPKAIRTIVNDIENRPSSVTEIVLSGNTEEFFCNDASVRLLCHVLVMNQVVTSLDLSRNTVGDIGATYISEMLMTNSTIKEINLERNSITDRGAQRLCQAFRTNSSVQRLNLSDNALTDAGVTGFVDMLRYNYSLTSISLEKTGVSQATYTKITGAADLNKEAKVLKDVVYMLKSGDVKNPRLDLSRKNCTSMLDDRSVATLCSQLCGVPYVSELVLSGNNIGCEGCKSIGTLLSHDGSGIRHIDLSGNPIDDKGLYEISKGLLSANCVLESLNLSNTEVTSDGITELTEVLKENATLKEVWAPESVSSDSFCLMNQELMVNAQPQSLKPLLRSVKANEVIPSLIFRDPNCPFTDAACHLLCASIVNNEHITSLDMSRNKLTGDSAPYIAEALSRCPNIKEVDLSFNQFDEAGGQHLINCLSVNDNIKVLSVEGNSITSATVQKINELLHLNRGSIELKRILLNHRAGRITGPSINLNSKGKAYKLMDEDVRILCEVLMGSTSVRAIDLGMNMITDEGCQMLADVLYQSSCIQALYLDYNPIGAAGGEILYDVLKVNHHVHTLLLEGTNVPEEIWEEILSLLHVNKTPAHERIDMRNVRLEDVNDDTQFKSTSYTLSQEQKVGEDAFKRYEMSVRSLVRE</sequence>
<name>G0UXI1_TRYCI</name>
<dbReference type="InterPro" id="IPR032675">
    <property type="entry name" value="LRR_dom_sf"/>
</dbReference>
<gene>
    <name evidence="2" type="ORF">TCIL3000_10_8740</name>
</gene>
<dbReference type="PANTHER" id="PTHR24111:SF0">
    <property type="entry name" value="LEUCINE-RICH REPEAT-CONTAINING PROTEIN"/>
    <property type="match status" value="1"/>
</dbReference>
<dbReference type="SUPFAM" id="SSF52047">
    <property type="entry name" value="RNI-like"/>
    <property type="match status" value="3"/>
</dbReference>
<dbReference type="PANTHER" id="PTHR24111">
    <property type="entry name" value="LEUCINE-RICH REPEAT-CONTAINING PROTEIN 34"/>
    <property type="match status" value="1"/>
</dbReference>
<protein>
    <submittedName>
        <fullName evidence="2">Uncharacterized protein TCIL3000_10_8740</fullName>
    </submittedName>
</protein>
<evidence type="ECO:0000313" key="2">
    <source>
        <dbReference type="EMBL" id="CCC94098.1"/>
    </source>
</evidence>
<dbReference type="Pfam" id="PF13516">
    <property type="entry name" value="LRR_6"/>
    <property type="match status" value="13"/>
</dbReference>
<dbReference type="SMART" id="SM00368">
    <property type="entry name" value="LRR_RI"/>
    <property type="match status" value="17"/>
</dbReference>
<accession>G0UXI1</accession>
<dbReference type="VEuPathDB" id="TriTrypDB:TcIL3000_10_8740"/>
<keyword evidence="1" id="KW-0677">Repeat</keyword>
<dbReference type="Gene3D" id="3.80.10.10">
    <property type="entry name" value="Ribonuclease Inhibitor"/>
    <property type="match status" value="8"/>
</dbReference>
<dbReference type="EMBL" id="HE575323">
    <property type="protein sequence ID" value="CCC94098.1"/>
    <property type="molecule type" value="Genomic_DNA"/>
</dbReference>
<dbReference type="InterPro" id="IPR001611">
    <property type="entry name" value="Leu-rich_rpt"/>
</dbReference>
<dbReference type="SMART" id="SM00367">
    <property type="entry name" value="LRR_CC"/>
    <property type="match status" value="4"/>
</dbReference>
<reference evidence="2" key="1">
    <citation type="journal article" date="2012" name="Proc. Natl. Acad. Sci. U.S.A.">
        <title>Antigenic diversity is generated by distinct evolutionary mechanisms in African trypanosome species.</title>
        <authorList>
            <person name="Jackson A.P."/>
            <person name="Berry A."/>
            <person name="Aslett M."/>
            <person name="Allison H.C."/>
            <person name="Burton P."/>
            <person name="Vavrova-Anderson J."/>
            <person name="Brown R."/>
            <person name="Browne H."/>
            <person name="Corton N."/>
            <person name="Hauser H."/>
            <person name="Gamble J."/>
            <person name="Gilderthorp R."/>
            <person name="Marcello L."/>
            <person name="McQuillan J."/>
            <person name="Otto T.D."/>
            <person name="Quail M.A."/>
            <person name="Sanders M.J."/>
            <person name="van Tonder A."/>
            <person name="Ginger M.L."/>
            <person name="Field M.C."/>
            <person name="Barry J.D."/>
            <person name="Hertz-Fowler C."/>
            <person name="Berriman M."/>
        </authorList>
    </citation>
    <scope>NUCLEOTIDE SEQUENCE</scope>
    <source>
        <strain evidence="2">IL3000</strain>
    </source>
</reference>
<dbReference type="InterPro" id="IPR052201">
    <property type="entry name" value="LRR-containing_regulator"/>
</dbReference>
<proteinExistence type="predicted"/>
<dbReference type="AlphaFoldDB" id="G0UXI1"/>
<evidence type="ECO:0000256" key="1">
    <source>
        <dbReference type="ARBA" id="ARBA00022737"/>
    </source>
</evidence>